<dbReference type="Proteomes" id="UP000494172">
    <property type="component" value="Unassembled WGS sequence"/>
</dbReference>
<evidence type="ECO:0000313" key="1">
    <source>
        <dbReference type="EMBL" id="VWB04771.1"/>
    </source>
</evidence>
<dbReference type="Gene3D" id="2.40.50.320">
    <property type="entry name" value="Copper binding periplasmic protein CusF"/>
    <property type="match status" value="1"/>
</dbReference>
<dbReference type="AlphaFoldDB" id="A0A9Q9UN53"/>
<organism evidence="1 2">
    <name type="scientific">Burkholderia arboris</name>
    <dbReference type="NCBI Taxonomy" id="488730"/>
    <lineage>
        <taxon>Bacteria</taxon>
        <taxon>Pseudomonadati</taxon>
        <taxon>Pseudomonadota</taxon>
        <taxon>Betaproteobacteria</taxon>
        <taxon>Burkholderiales</taxon>
        <taxon>Burkholderiaceae</taxon>
        <taxon>Burkholderia</taxon>
        <taxon>Burkholderia cepacia complex</taxon>
    </lineage>
</organism>
<gene>
    <name evidence="1" type="ORF">BAR24066_00009</name>
</gene>
<accession>A0A9Q9UN53</accession>
<dbReference type="Pfam" id="PF11604">
    <property type="entry name" value="CusF_Ec"/>
    <property type="match status" value="1"/>
</dbReference>
<dbReference type="InterPro" id="IPR021647">
    <property type="entry name" value="CusF_Ec"/>
</dbReference>
<dbReference type="InterPro" id="IPR042230">
    <property type="entry name" value="CusF_sf"/>
</dbReference>
<sequence>MVFVVTPVFAGGDMSGTNMGDTSISAPDAKLSDAEVKEIDAGRGRVTLKHGTLDNVGMPPMTMAFKVGDAGMIPPL</sequence>
<reference evidence="1 2" key="1">
    <citation type="submission" date="2019-09" db="EMBL/GenBank/DDBJ databases">
        <authorList>
            <person name="Depoorter E."/>
        </authorList>
    </citation>
    <scope>NUCLEOTIDE SEQUENCE [LARGE SCALE GENOMIC DNA]</scope>
    <source>
        <strain evidence="1">LMG 24066</strain>
    </source>
</reference>
<name>A0A9Q9UN53_9BURK</name>
<evidence type="ECO:0000313" key="2">
    <source>
        <dbReference type="Proteomes" id="UP000494172"/>
    </source>
</evidence>
<dbReference type="EMBL" id="CABVPX010000001">
    <property type="protein sequence ID" value="VWB04771.1"/>
    <property type="molecule type" value="Genomic_DNA"/>
</dbReference>
<comment type="caution">
    <text evidence="1">The sequence shown here is derived from an EMBL/GenBank/DDBJ whole genome shotgun (WGS) entry which is preliminary data.</text>
</comment>
<protein>
    <submittedName>
        <fullName evidence="1">RND transporter MFP subunit</fullName>
    </submittedName>
</protein>
<proteinExistence type="predicted"/>